<dbReference type="PANTHER" id="PTHR43135:SF3">
    <property type="entry name" value="ALPHA-D-RIBOSE 1-METHYLPHOSPHONATE 5-TRIPHOSPHATE DIPHOSPHATASE"/>
    <property type="match status" value="1"/>
</dbReference>
<feature type="signal peptide" evidence="1">
    <location>
        <begin position="1"/>
        <end position="20"/>
    </location>
</feature>
<keyword evidence="1" id="KW-0732">Signal</keyword>
<organism evidence="3 4">
    <name type="scientific">Adhaeribacter arboris</name>
    <dbReference type="NCBI Taxonomy" id="2072846"/>
    <lineage>
        <taxon>Bacteria</taxon>
        <taxon>Pseudomonadati</taxon>
        <taxon>Bacteroidota</taxon>
        <taxon>Cytophagia</taxon>
        <taxon>Cytophagales</taxon>
        <taxon>Hymenobacteraceae</taxon>
        <taxon>Adhaeribacter</taxon>
    </lineage>
</organism>
<dbReference type="InterPro" id="IPR051781">
    <property type="entry name" value="Metallo-dep_Hydrolase"/>
</dbReference>
<dbReference type="AlphaFoldDB" id="A0A2T2YHY0"/>
<dbReference type="InterPro" id="IPR057744">
    <property type="entry name" value="OTAase-like"/>
</dbReference>
<protein>
    <submittedName>
        <fullName evidence="3">Amidohydrolase</fullName>
    </submittedName>
</protein>
<dbReference type="PANTHER" id="PTHR43135">
    <property type="entry name" value="ALPHA-D-RIBOSE 1-METHYLPHOSPHONATE 5-TRIPHOSPHATE DIPHOSPHATASE"/>
    <property type="match status" value="1"/>
</dbReference>
<dbReference type="SUPFAM" id="SSF51556">
    <property type="entry name" value="Metallo-dependent hydrolases"/>
    <property type="match status" value="1"/>
</dbReference>
<dbReference type="InterPro" id="IPR032466">
    <property type="entry name" value="Metal_Hydrolase"/>
</dbReference>
<dbReference type="InterPro" id="IPR011059">
    <property type="entry name" value="Metal-dep_hydrolase_composite"/>
</dbReference>
<evidence type="ECO:0000313" key="3">
    <source>
        <dbReference type="EMBL" id="PSR55115.1"/>
    </source>
</evidence>
<feature type="chain" id="PRO_5015699088" evidence="1">
    <location>
        <begin position="21"/>
        <end position="423"/>
    </location>
</feature>
<comment type="caution">
    <text evidence="3">The sequence shown here is derived from an EMBL/GenBank/DDBJ whole genome shotgun (WGS) entry which is preliminary data.</text>
</comment>
<dbReference type="Proteomes" id="UP000240357">
    <property type="component" value="Unassembled WGS sequence"/>
</dbReference>
<evidence type="ECO:0000259" key="2">
    <source>
        <dbReference type="Pfam" id="PF01979"/>
    </source>
</evidence>
<accession>A0A2T2YHY0</accession>
<dbReference type="InterPro" id="IPR006680">
    <property type="entry name" value="Amidohydro-rel"/>
</dbReference>
<keyword evidence="3" id="KW-0378">Hydrolase</keyword>
<reference evidence="3 4" key="1">
    <citation type="submission" date="2018-03" db="EMBL/GenBank/DDBJ databases">
        <title>Adhaeribacter sp. HMF7605 Genome sequencing and assembly.</title>
        <authorList>
            <person name="Kang H."/>
            <person name="Kang J."/>
            <person name="Cha I."/>
            <person name="Kim H."/>
            <person name="Joh K."/>
        </authorList>
    </citation>
    <scope>NUCLEOTIDE SEQUENCE [LARGE SCALE GENOMIC DNA]</scope>
    <source>
        <strain evidence="3 4">HMF7605</strain>
    </source>
</reference>
<dbReference type="Pfam" id="PF01979">
    <property type="entry name" value="Amidohydro_1"/>
    <property type="match status" value="1"/>
</dbReference>
<name>A0A2T2YHY0_9BACT</name>
<evidence type="ECO:0000313" key="4">
    <source>
        <dbReference type="Proteomes" id="UP000240357"/>
    </source>
</evidence>
<dbReference type="Gene3D" id="3.20.20.140">
    <property type="entry name" value="Metal-dependent hydrolases"/>
    <property type="match status" value="1"/>
</dbReference>
<dbReference type="Gene3D" id="2.30.40.10">
    <property type="entry name" value="Urease, subunit C, domain 1"/>
    <property type="match status" value="1"/>
</dbReference>
<dbReference type="EMBL" id="PYFT01000001">
    <property type="protein sequence ID" value="PSR55115.1"/>
    <property type="molecule type" value="Genomic_DNA"/>
</dbReference>
<gene>
    <name evidence="3" type="ORF">AHMF7605_17190</name>
</gene>
<proteinExistence type="predicted"/>
<sequence length="423" mass="45951">MRYFLFLLGLILLTCPATRAQSVNLDTYYLLKPDRVFDGEQIQEGWQVLVKNNRIEAVGKTVNAPANAQIINLNGTTLLPGLIEGHSHLFLHPYNETSWNDQVLKESRAERLARATVHARNTLLAGFTTVRDLGTEGAGYDDVGLKQAIEKKIIPGPRMLVATRALVATGSYGPKALSYDIDSVIGAAEADGIDAIIKEVRTQIGKGADLIKVYADYRWGLNNQAQSTFTLDEFKKIVEVAASSGRPVVAHASTPEGMRRAILAGVSTIEHGDEATPEIYRLLKEKKVALCPTLAAGDAIAQYSGWNKTSQPEPERIRKKRQSFAAALQAGVTIIMGGDVGVFAHGDNAREMELMAAYGMKNRDVLRSATSVNADVFGLSHSVGRIKAGLLADIIAVEGNPETVISQIRKVKLVMKDGVIYKQ</sequence>
<dbReference type="OrthoDB" id="9797498at2"/>
<dbReference type="RefSeq" id="WP_106931293.1">
    <property type="nucleotide sequence ID" value="NZ_PYFT01000001.1"/>
</dbReference>
<dbReference type="GO" id="GO:0016810">
    <property type="term" value="F:hydrolase activity, acting on carbon-nitrogen (but not peptide) bonds"/>
    <property type="evidence" value="ECO:0007669"/>
    <property type="project" value="InterPro"/>
</dbReference>
<dbReference type="SUPFAM" id="SSF51338">
    <property type="entry name" value="Composite domain of metallo-dependent hydrolases"/>
    <property type="match status" value="1"/>
</dbReference>
<feature type="domain" description="Amidohydrolase-related" evidence="2">
    <location>
        <begin position="77"/>
        <end position="419"/>
    </location>
</feature>
<evidence type="ECO:0000256" key="1">
    <source>
        <dbReference type="SAM" id="SignalP"/>
    </source>
</evidence>
<keyword evidence="4" id="KW-1185">Reference proteome</keyword>
<dbReference type="CDD" id="cd01299">
    <property type="entry name" value="Met_dep_hydrolase_A"/>
    <property type="match status" value="1"/>
</dbReference>